<dbReference type="Proteomes" id="UP001607303">
    <property type="component" value="Unassembled WGS sequence"/>
</dbReference>
<sequence length="91" mass="11068">IIYECYQQEYKGFFRDERVYRQVRVNKLPHPIILCQAQEANRFLSSNENDLTFSYRRRVYIFQLTGRRSFANNGLFNQMINNRYSKLDSLT</sequence>
<accession>A0ABD2CCE4</accession>
<reference evidence="1 2" key="1">
    <citation type="journal article" date="2024" name="Ann. Entomol. Soc. Am.">
        <title>Genomic analyses of the southern and eastern yellowjacket wasps (Hymenoptera: Vespidae) reveal evolutionary signatures of social life.</title>
        <authorList>
            <person name="Catto M.A."/>
            <person name="Caine P.B."/>
            <person name="Orr S.E."/>
            <person name="Hunt B.G."/>
            <person name="Goodisman M.A.D."/>
        </authorList>
    </citation>
    <scope>NUCLEOTIDE SEQUENCE [LARGE SCALE GENOMIC DNA]</scope>
    <source>
        <strain evidence="1">232</strain>
        <tissue evidence="1">Head and thorax</tissue>
    </source>
</reference>
<protein>
    <submittedName>
        <fullName evidence="1">Uncharacterized protein</fullName>
    </submittedName>
</protein>
<organism evidence="1 2">
    <name type="scientific">Vespula maculifrons</name>
    <name type="common">Eastern yellow jacket</name>
    <name type="synonym">Wasp</name>
    <dbReference type="NCBI Taxonomy" id="7453"/>
    <lineage>
        <taxon>Eukaryota</taxon>
        <taxon>Metazoa</taxon>
        <taxon>Ecdysozoa</taxon>
        <taxon>Arthropoda</taxon>
        <taxon>Hexapoda</taxon>
        <taxon>Insecta</taxon>
        <taxon>Pterygota</taxon>
        <taxon>Neoptera</taxon>
        <taxon>Endopterygota</taxon>
        <taxon>Hymenoptera</taxon>
        <taxon>Apocrita</taxon>
        <taxon>Aculeata</taxon>
        <taxon>Vespoidea</taxon>
        <taxon>Vespidae</taxon>
        <taxon>Vespinae</taxon>
        <taxon>Vespula</taxon>
    </lineage>
</organism>
<proteinExistence type="predicted"/>
<feature type="non-terminal residue" evidence="1">
    <location>
        <position position="1"/>
    </location>
</feature>
<gene>
    <name evidence="1" type="ORF">V1477_008222</name>
</gene>
<dbReference type="AlphaFoldDB" id="A0ABD2CCE4"/>
<comment type="caution">
    <text evidence="1">The sequence shown here is derived from an EMBL/GenBank/DDBJ whole genome shotgun (WGS) entry which is preliminary data.</text>
</comment>
<evidence type="ECO:0000313" key="2">
    <source>
        <dbReference type="Proteomes" id="UP001607303"/>
    </source>
</evidence>
<evidence type="ECO:0000313" key="1">
    <source>
        <dbReference type="EMBL" id="KAL2742733.1"/>
    </source>
</evidence>
<name>A0ABD2CCE4_VESMC</name>
<keyword evidence="2" id="KW-1185">Reference proteome</keyword>
<dbReference type="EMBL" id="JAYRBN010000056">
    <property type="protein sequence ID" value="KAL2742733.1"/>
    <property type="molecule type" value="Genomic_DNA"/>
</dbReference>